<dbReference type="EMBL" id="NRGX01000001">
    <property type="protein sequence ID" value="PCC19254.1"/>
    <property type="molecule type" value="Genomic_DNA"/>
</dbReference>
<sequence>MDFGVIVALVIGGFILVGVLGIAVRLAFFACAALAAASFLQIFLVESSGSLWLAAIGGTTGFFLFGALLGRPR</sequence>
<evidence type="ECO:0000313" key="5">
    <source>
        <dbReference type="EMBL" id="PCC41370.1"/>
    </source>
</evidence>
<name>A0A2A3X500_BREAU</name>
<feature type="transmembrane region" description="Helical" evidence="1">
    <location>
        <begin position="28"/>
        <end position="45"/>
    </location>
</feature>
<keyword evidence="1" id="KW-1133">Transmembrane helix</keyword>
<dbReference type="Proteomes" id="UP000283000">
    <property type="component" value="Chromosome"/>
</dbReference>
<evidence type="ECO:0000313" key="8">
    <source>
        <dbReference type="EMBL" id="SMY03706.1"/>
    </source>
</evidence>
<evidence type="ECO:0000313" key="7">
    <source>
        <dbReference type="EMBL" id="PCC53006.1"/>
    </source>
</evidence>
<evidence type="ECO:0000313" key="9">
    <source>
        <dbReference type="Proteomes" id="UP000217564"/>
    </source>
</evidence>
<dbReference type="EMBL" id="NRGQ01000038">
    <property type="protein sequence ID" value="PCC41370.1"/>
    <property type="molecule type" value="Genomic_DNA"/>
</dbReference>
<evidence type="ECO:0000313" key="14">
    <source>
        <dbReference type="Proteomes" id="UP000282731"/>
    </source>
</evidence>
<reference evidence="9 10" key="1">
    <citation type="journal article" date="2017" name="Elife">
        <title>Extensive horizontal gene transfer in cheese-associated bacteria.</title>
        <authorList>
            <person name="Bonham K.S."/>
            <person name="Wolfe B.E."/>
            <person name="Dutton R.J."/>
        </authorList>
    </citation>
    <scope>NUCLEOTIDE SEQUENCE [LARGE SCALE GENOMIC DNA]</scope>
    <source>
        <strain evidence="7 10">738_8</strain>
        <strain evidence="6 9">947_7</strain>
        <strain evidence="5 12">962_8</strain>
        <strain evidence="4 11">JB5</strain>
    </source>
</reference>
<dbReference type="EMBL" id="NRHA01000015">
    <property type="protein sequence ID" value="PCC53006.1"/>
    <property type="molecule type" value="Genomic_DNA"/>
</dbReference>
<evidence type="ECO:0000313" key="13">
    <source>
        <dbReference type="Proteomes" id="UP000234300"/>
    </source>
</evidence>
<evidence type="ECO:0000313" key="10">
    <source>
        <dbReference type="Proteomes" id="UP000217881"/>
    </source>
</evidence>
<evidence type="ECO:0000313" key="12">
    <source>
        <dbReference type="Proteomes" id="UP000218620"/>
    </source>
</evidence>
<dbReference type="Proteomes" id="UP000217881">
    <property type="component" value="Unassembled WGS sequence"/>
</dbReference>
<evidence type="ECO:0000313" key="6">
    <source>
        <dbReference type="EMBL" id="PCC45148.1"/>
    </source>
</evidence>
<keyword evidence="1" id="KW-0472">Membrane</keyword>
<gene>
    <name evidence="8" type="ORF">BAURA86_03435</name>
    <name evidence="7" type="ORF">CIK59_14230</name>
    <name evidence="6" type="ORF">CIK64_17385</name>
    <name evidence="5" type="ORF">CIK65_17870</name>
    <name evidence="4" type="ORF">CIK79_13765</name>
    <name evidence="2" type="ORF">CXR23_06235</name>
    <name evidence="3" type="ORF">CXR27_06015</name>
</gene>
<evidence type="ECO:0000313" key="4">
    <source>
        <dbReference type="EMBL" id="PCC19254.1"/>
    </source>
</evidence>
<proteinExistence type="predicted"/>
<reference evidence="14 15" key="3">
    <citation type="submission" date="2017-12" db="EMBL/GenBank/DDBJ databases">
        <authorList>
            <person name="Levesque S."/>
        </authorList>
    </citation>
    <scope>NUCLEOTIDE SEQUENCE [LARGE SCALE GENOMIC DNA]</scope>
    <source>
        <strain evidence="2 15">SMQ-1417</strain>
        <strain evidence="3 14">SMQ-1420</strain>
    </source>
</reference>
<evidence type="ECO:0000313" key="15">
    <source>
        <dbReference type="Proteomes" id="UP000283000"/>
    </source>
</evidence>
<dbReference type="RefSeq" id="WP_009883624.1">
    <property type="nucleotide sequence ID" value="NZ_AAGP01000019.1"/>
</dbReference>
<dbReference type="Proteomes" id="UP000218620">
    <property type="component" value="Unassembled WGS sequence"/>
</dbReference>
<dbReference type="Proteomes" id="UP000282731">
    <property type="component" value="Chromosome"/>
</dbReference>
<dbReference type="EMBL" id="NRGP01000030">
    <property type="protein sequence ID" value="PCC45148.1"/>
    <property type="molecule type" value="Genomic_DNA"/>
</dbReference>
<reference evidence="8 13" key="2">
    <citation type="submission" date="2017-03" db="EMBL/GenBank/DDBJ databases">
        <authorList>
            <person name="Afonso C.L."/>
            <person name="Miller P.J."/>
            <person name="Scott M.A."/>
            <person name="Spackman E."/>
            <person name="Goraichik I."/>
            <person name="Dimitrov K.M."/>
            <person name="Suarez D.L."/>
            <person name="Swayne D.E."/>
        </authorList>
    </citation>
    <scope>NUCLEOTIDE SEQUENCE [LARGE SCALE GENOMIC DNA]</scope>
    <source>
        <strain evidence="8">8</strain>
        <strain evidence="13">8(6)</strain>
    </source>
</reference>
<organism evidence="4 11">
    <name type="scientific">Brevibacterium aurantiacum</name>
    <dbReference type="NCBI Taxonomy" id="273384"/>
    <lineage>
        <taxon>Bacteria</taxon>
        <taxon>Bacillati</taxon>
        <taxon>Actinomycetota</taxon>
        <taxon>Actinomycetes</taxon>
        <taxon>Micrococcales</taxon>
        <taxon>Brevibacteriaceae</taxon>
        <taxon>Brevibacterium</taxon>
    </lineage>
</organism>
<dbReference type="EMBL" id="CP025330">
    <property type="protein sequence ID" value="AZT92783.1"/>
    <property type="molecule type" value="Genomic_DNA"/>
</dbReference>
<evidence type="ECO:0000313" key="3">
    <source>
        <dbReference type="EMBL" id="AZT96605.1"/>
    </source>
</evidence>
<dbReference type="Proteomes" id="UP000218377">
    <property type="component" value="Unassembled WGS sequence"/>
</dbReference>
<reference evidence="14 15" key="4">
    <citation type="submission" date="2019-01" db="EMBL/GenBank/DDBJ databases">
        <title>Comparative genomic analysis of Brevibacterium aurantiacum sheds light on its evolution and its adaptation to smear-ripened cheeses.</title>
        <authorList>
            <person name="Moineau S."/>
        </authorList>
    </citation>
    <scope>NUCLEOTIDE SEQUENCE [LARGE SCALE GENOMIC DNA]</scope>
    <source>
        <strain evidence="2 15">SMQ-1417</strain>
        <strain evidence="3 14">SMQ-1420</strain>
    </source>
</reference>
<feature type="transmembrane region" description="Helical" evidence="1">
    <location>
        <begin position="6"/>
        <end position="23"/>
    </location>
</feature>
<accession>A0A2H1KVB3</accession>
<evidence type="ECO:0000313" key="11">
    <source>
        <dbReference type="Proteomes" id="UP000218377"/>
    </source>
</evidence>
<evidence type="ECO:0000256" key="1">
    <source>
        <dbReference type="SAM" id="Phobius"/>
    </source>
</evidence>
<dbReference type="AlphaFoldDB" id="A0A2A3X500"/>
<accession>A0A2A3X500</accession>
<keyword evidence="1" id="KW-0812">Transmembrane</keyword>
<feature type="transmembrane region" description="Helical" evidence="1">
    <location>
        <begin position="51"/>
        <end position="70"/>
    </location>
</feature>
<dbReference type="EMBL" id="CP025334">
    <property type="protein sequence ID" value="AZT96605.1"/>
    <property type="molecule type" value="Genomic_DNA"/>
</dbReference>
<protein>
    <submittedName>
        <fullName evidence="4">Uncharacterized protein</fullName>
    </submittedName>
</protein>
<dbReference type="Proteomes" id="UP000234300">
    <property type="component" value="Unassembled WGS sequence"/>
</dbReference>
<evidence type="ECO:0000313" key="2">
    <source>
        <dbReference type="EMBL" id="AZT92783.1"/>
    </source>
</evidence>
<dbReference type="EMBL" id="FXZI01000015">
    <property type="protein sequence ID" value="SMY03706.1"/>
    <property type="molecule type" value="Genomic_DNA"/>
</dbReference>
<dbReference type="Proteomes" id="UP000217564">
    <property type="component" value="Unassembled WGS sequence"/>
</dbReference>